<dbReference type="OrthoDB" id="3169239at2"/>
<dbReference type="GO" id="GO:0010181">
    <property type="term" value="F:FMN binding"/>
    <property type="evidence" value="ECO:0007669"/>
    <property type="project" value="InterPro"/>
</dbReference>
<dbReference type="Pfam" id="PF00724">
    <property type="entry name" value="Oxidored_FMN"/>
    <property type="match status" value="1"/>
</dbReference>
<dbReference type="InterPro" id="IPR001155">
    <property type="entry name" value="OxRdtase_FMN_N"/>
</dbReference>
<evidence type="ECO:0000256" key="1">
    <source>
        <dbReference type="ARBA" id="ARBA00001917"/>
    </source>
</evidence>
<dbReference type="Proteomes" id="UP000186096">
    <property type="component" value="Unassembled WGS sequence"/>
</dbReference>
<dbReference type="SUPFAM" id="SSF51395">
    <property type="entry name" value="FMN-linked oxidoreductases"/>
    <property type="match status" value="1"/>
</dbReference>
<dbReference type="PANTHER" id="PTHR22893:SF91">
    <property type="entry name" value="NADPH DEHYDROGENASE 2-RELATED"/>
    <property type="match status" value="1"/>
</dbReference>
<evidence type="ECO:0000256" key="3">
    <source>
        <dbReference type="ARBA" id="ARBA00023002"/>
    </source>
</evidence>
<name>A0A1N7CRK0_9ACTN</name>
<dbReference type="EMBL" id="FTNI01000012">
    <property type="protein sequence ID" value="SIR66266.1"/>
    <property type="molecule type" value="Genomic_DNA"/>
</dbReference>
<evidence type="ECO:0000259" key="4">
    <source>
        <dbReference type="Pfam" id="PF00724"/>
    </source>
</evidence>
<dbReference type="AlphaFoldDB" id="A0A1N7CRK0"/>
<dbReference type="STRING" id="58117.SAMN05421833_112171"/>
<dbReference type="Gene3D" id="3.20.20.70">
    <property type="entry name" value="Aldolase class I"/>
    <property type="match status" value="1"/>
</dbReference>
<dbReference type="InterPro" id="IPR013785">
    <property type="entry name" value="Aldolase_TIM"/>
</dbReference>
<organism evidence="5 6">
    <name type="scientific">Microbispora rosea</name>
    <dbReference type="NCBI Taxonomy" id="58117"/>
    <lineage>
        <taxon>Bacteria</taxon>
        <taxon>Bacillati</taxon>
        <taxon>Actinomycetota</taxon>
        <taxon>Actinomycetes</taxon>
        <taxon>Streptosporangiales</taxon>
        <taxon>Streptosporangiaceae</taxon>
        <taxon>Microbispora</taxon>
    </lineage>
</organism>
<dbReference type="FunFam" id="3.20.20.70:FF:000059">
    <property type="entry name" value="N-ethylmaleimide reductase, FMN-linked"/>
    <property type="match status" value="1"/>
</dbReference>
<evidence type="ECO:0000313" key="6">
    <source>
        <dbReference type="Proteomes" id="UP000186096"/>
    </source>
</evidence>
<sequence>MPDLFEPVTVGTWTLDNRIAMAPMTRNRAGTAGVPRDITATYYRQRATAGLIITEGVQPSAAGQGYLNTPGLHTSRQIEGWRRVADAVHEEGGRIVAQIMHTGRIAHPDNKDGHETVAPSAVAAPGEIFTARGLKPHPVPRALETAEVASVIGEYAHAARSAVEAGLDGVELHSANGYLLHQFLAPSSNRRTDAYGGSATARARFVIEVAHAVAEAIGGERVGIRISPAANLHGAVEDDPAETAATYGALIDGIAPLGLAYLHTIGDPSSLLLADLRTRFGGPLIVNDGWEPVTDEKTARRRVRSGQADLVAVGRAFIANPDLVWRWQNHAPVNEADSATFYGGDTRGYTDYPRAGRGATAGRPSAS</sequence>
<dbReference type="InterPro" id="IPR045247">
    <property type="entry name" value="Oye-like"/>
</dbReference>
<dbReference type="GO" id="GO:0016628">
    <property type="term" value="F:oxidoreductase activity, acting on the CH-CH group of donors, NAD or NADP as acceptor"/>
    <property type="evidence" value="ECO:0007669"/>
    <property type="project" value="UniProtKB-ARBA"/>
</dbReference>
<dbReference type="PANTHER" id="PTHR22893">
    <property type="entry name" value="NADH OXIDOREDUCTASE-RELATED"/>
    <property type="match status" value="1"/>
</dbReference>
<keyword evidence="6" id="KW-1185">Reference proteome</keyword>
<comment type="cofactor">
    <cofactor evidence="1">
        <name>FMN</name>
        <dbReference type="ChEBI" id="CHEBI:58210"/>
    </cofactor>
</comment>
<keyword evidence="3" id="KW-0560">Oxidoreductase</keyword>
<dbReference type="GO" id="GO:0005829">
    <property type="term" value="C:cytosol"/>
    <property type="evidence" value="ECO:0007669"/>
    <property type="project" value="TreeGrafter"/>
</dbReference>
<reference evidence="6" key="1">
    <citation type="submission" date="2017-01" db="EMBL/GenBank/DDBJ databases">
        <authorList>
            <person name="Varghese N."/>
            <person name="Submissions S."/>
        </authorList>
    </citation>
    <scope>NUCLEOTIDE SEQUENCE [LARGE SCALE GENOMIC DNA]</scope>
    <source>
        <strain evidence="6">ATCC 12950</strain>
    </source>
</reference>
<comment type="similarity">
    <text evidence="2">Belongs to the NADH:flavin oxidoreductase/NADH oxidase family.</text>
</comment>
<feature type="domain" description="NADH:flavin oxidoreductase/NADH oxidase N-terminal" evidence="4">
    <location>
        <begin position="3"/>
        <end position="332"/>
    </location>
</feature>
<gene>
    <name evidence="5" type="ORF">SAMN05421833_112171</name>
</gene>
<proteinExistence type="inferred from homology"/>
<dbReference type="RefSeq" id="WP_076436243.1">
    <property type="nucleotide sequence ID" value="NZ_FTNI01000012.1"/>
</dbReference>
<evidence type="ECO:0000313" key="5">
    <source>
        <dbReference type="EMBL" id="SIR66266.1"/>
    </source>
</evidence>
<evidence type="ECO:0000256" key="2">
    <source>
        <dbReference type="ARBA" id="ARBA00005979"/>
    </source>
</evidence>
<dbReference type="CDD" id="cd02933">
    <property type="entry name" value="OYE_like_FMN"/>
    <property type="match status" value="1"/>
</dbReference>
<accession>A0A1N7CRK0</accession>
<protein>
    <submittedName>
        <fullName evidence="5">2,4-dienoyl-CoA reductase</fullName>
    </submittedName>
</protein>